<dbReference type="EMBL" id="BAABIL010000248">
    <property type="protein sequence ID" value="GAA4977918.1"/>
    <property type="molecule type" value="Genomic_DNA"/>
</dbReference>
<sequence>MTQLVRQAEPESPLVRATTWPVAEFDAAACADLLGWEPAGGADLASLRSLHRAHVARVAFENLDVVLGRVPSLDPGALVDKVVHRHRGGYCYELNSLFGALLDALGFPTRRVLARIGDPAQQARPRSHLVGLVAAEGRWWIADVGFGSGPLEPVPLDGETVRQGGWTWRVVRGPEGWWRVQQLQERWETQYTLADEATYRVDVEVANHNTATSPTSPFTRRPIVVQRSAEEERRLVGRTLAVRRPDGSETSRLVGDAEYGEVLGSFGLRPSQEEVAAVVASLSPQG</sequence>
<comment type="caution">
    <text evidence="3">The sequence shown here is derived from an EMBL/GenBank/DDBJ whole genome shotgun (WGS) entry which is preliminary data.</text>
</comment>
<dbReference type="InterPro" id="IPR001447">
    <property type="entry name" value="Arylamine_N-AcTrfase"/>
</dbReference>
<organism evidence="3 4">
    <name type="scientific">Kineococcus glutinatus</name>
    <dbReference type="NCBI Taxonomy" id="1070872"/>
    <lineage>
        <taxon>Bacteria</taxon>
        <taxon>Bacillati</taxon>
        <taxon>Actinomycetota</taxon>
        <taxon>Actinomycetes</taxon>
        <taxon>Kineosporiales</taxon>
        <taxon>Kineosporiaceae</taxon>
        <taxon>Kineococcus</taxon>
    </lineage>
</organism>
<dbReference type="PRINTS" id="PR01543">
    <property type="entry name" value="ANATRNSFRASE"/>
</dbReference>
<dbReference type="InterPro" id="IPR038765">
    <property type="entry name" value="Papain-like_cys_pep_sf"/>
</dbReference>
<evidence type="ECO:0000313" key="4">
    <source>
        <dbReference type="Proteomes" id="UP001501195"/>
    </source>
</evidence>
<dbReference type="Pfam" id="PF00797">
    <property type="entry name" value="Acetyltransf_2"/>
    <property type="match status" value="1"/>
</dbReference>
<name>A0ABP9HT08_9ACTN</name>
<dbReference type="PANTHER" id="PTHR11786">
    <property type="entry name" value="N-HYDROXYARYLAMINE O-ACETYLTRANSFERASE"/>
    <property type="match status" value="1"/>
</dbReference>
<dbReference type="Gene3D" id="2.40.128.150">
    <property type="entry name" value="Cysteine proteinases"/>
    <property type="match status" value="1"/>
</dbReference>
<dbReference type="Proteomes" id="UP001501195">
    <property type="component" value="Unassembled WGS sequence"/>
</dbReference>
<dbReference type="Gene3D" id="3.30.2140.10">
    <property type="entry name" value="Arylamine N-acetyltransferase"/>
    <property type="match status" value="1"/>
</dbReference>
<keyword evidence="4" id="KW-1185">Reference proteome</keyword>
<protein>
    <submittedName>
        <fullName evidence="3">Arylamine N-acetyltransferase</fullName>
    </submittedName>
</protein>
<proteinExistence type="inferred from homology"/>
<comment type="similarity">
    <text evidence="1 2">Belongs to the arylamine N-acetyltransferase family.</text>
</comment>
<dbReference type="PANTHER" id="PTHR11786:SF0">
    <property type="entry name" value="ARYLAMINE N-ACETYLTRANSFERASE 4-RELATED"/>
    <property type="match status" value="1"/>
</dbReference>
<evidence type="ECO:0000313" key="3">
    <source>
        <dbReference type="EMBL" id="GAA4977918.1"/>
    </source>
</evidence>
<dbReference type="SUPFAM" id="SSF54001">
    <property type="entry name" value="Cysteine proteinases"/>
    <property type="match status" value="1"/>
</dbReference>
<evidence type="ECO:0000256" key="1">
    <source>
        <dbReference type="ARBA" id="ARBA00006547"/>
    </source>
</evidence>
<reference evidence="4" key="1">
    <citation type="journal article" date="2019" name="Int. J. Syst. Evol. Microbiol.">
        <title>The Global Catalogue of Microorganisms (GCM) 10K type strain sequencing project: providing services to taxonomists for standard genome sequencing and annotation.</title>
        <authorList>
            <consortium name="The Broad Institute Genomics Platform"/>
            <consortium name="The Broad Institute Genome Sequencing Center for Infectious Disease"/>
            <person name="Wu L."/>
            <person name="Ma J."/>
        </authorList>
    </citation>
    <scope>NUCLEOTIDE SEQUENCE [LARGE SCALE GENOMIC DNA]</scope>
    <source>
        <strain evidence="4">JCM 18126</strain>
    </source>
</reference>
<evidence type="ECO:0000256" key="2">
    <source>
        <dbReference type="RuleBase" id="RU003452"/>
    </source>
</evidence>
<gene>
    <name evidence="3" type="ORF">GCM10023225_18130</name>
</gene>
<dbReference type="RefSeq" id="WP_345712158.1">
    <property type="nucleotide sequence ID" value="NZ_BAABIL010000248.1"/>
</dbReference>
<accession>A0ABP9HT08</accession>